<evidence type="ECO:0000256" key="1">
    <source>
        <dbReference type="ARBA" id="ARBA00005121"/>
    </source>
</evidence>
<organism evidence="16 17">
    <name type="scientific">Brooklawnia cerclae</name>
    <dbReference type="NCBI Taxonomy" id="349934"/>
    <lineage>
        <taxon>Bacteria</taxon>
        <taxon>Bacillati</taxon>
        <taxon>Actinomycetota</taxon>
        <taxon>Actinomycetes</taxon>
        <taxon>Propionibacteriales</taxon>
        <taxon>Propionibacteriaceae</taxon>
        <taxon>Brooklawnia</taxon>
    </lineage>
</organism>
<dbReference type="Gene3D" id="1.20.1200.10">
    <property type="entry name" value="Cobalamin adenosyltransferase-like"/>
    <property type="match status" value="1"/>
</dbReference>
<protein>
    <recommendedName>
        <fullName evidence="4 14">Corrinoid adenosyltransferase</fullName>
        <ecNumber evidence="3 14">2.5.1.17</ecNumber>
    </recommendedName>
    <alternativeName>
        <fullName evidence="9 14">Cob(II)alamin adenosyltransferase</fullName>
    </alternativeName>
    <alternativeName>
        <fullName evidence="11 14">Cob(II)yrinic acid a,c-diamide adenosyltransferase</fullName>
    </alternativeName>
    <alternativeName>
        <fullName evidence="10 14">Cobinamide/cobalamin adenosyltransferase</fullName>
    </alternativeName>
</protein>
<evidence type="ECO:0000256" key="10">
    <source>
        <dbReference type="ARBA" id="ARBA00033334"/>
    </source>
</evidence>
<evidence type="ECO:0000256" key="7">
    <source>
        <dbReference type="ARBA" id="ARBA00022741"/>
    </source>
</evidence>
<evidence type="ECO:0000256" key="13">
    <source>
        <dbReference type="ARBA" id="ARBA00048692"/>
    </source>
</evidence>
<keyword evidence="8 14" id="KW-0067">ATP-binding</keyword>
<comment type="pathway">
    <text evidence="1 14">Cofactor biosynthesis; adenosylcobalamin biosynthesis; adenosylcobalamin from cob(II)yrinate a,c-diamide: step 2/7.</text>
</comment>
<feature type="domain" description="Cobalamin adenosyltransferase-like" evidence="15">
    <location>
        <begin position="8"/>
        <end position="183"/>
    </location>
</feature>
<dbReference type="InterPro" id="IPR036451">
    <property type="entry name" value="CblAdoTrfase-like_sf"/>
</dbReference>
<gene>
    <name evidence="16" type="ORF">FB473_001086</name>
</gene>
<keyword evidence="7 14" id="KW-0547">Nucleotide-binding</keyword>
<keyword evidence="5 14" id="KW-0169">Cobalamin biosynthesis</keyword>
<dbReference type="GO" id="GO:0008817">
    <property type="term" value="F:corrinoid adenosyltransferase activity"/>
    <property type="evidence" value="ECO:0007669"/>
    <property type="project" value="UniProtKB-EC"/>
</dbReference>
<dbReference type="PANTHER" id="PTHR12213:SF0">
    <property type="entry name" value="CORRINOID ADENOSYLTRANSFERASE MMAB"/>
    <property type="match status" value="1"/>
</dbReference>
<evidence type="ECO:0000256" key="12">
    <source>
        <dbReference type="ARBA" id="ARBA00048555"/>
    </source>
</evidence>
<evidence type="ECO:0000313" key="17">
    <source>
        <dbReference type="Proteomes" id="UP000749311"/>
    </source>
</evidence>
<dbReference type="Proteomes" id="UP000749311">
    <property type="component" value="Unassembled WGS sequence"/>
</dbReference>
<dbReference type="InterPro" id="IPR016030">
    <property type="entry name" value="CblAdoTrfase-like"/>
</dbReference>
<reference evidence="16 17" key="1">
    <citation type="submission" date="2020-02" db="EMBL/GenBank/DDBJ databases">
        <title>Sequencing the genomes of 1000 actinobacteria strains.</title>
        <authorList>
            <person name="Klenk H.-P."/>
        </authorList>
    </citation>
    <scope>NUCLEOTIDE SEQUENCE [LARGE SCALE GENOMIC DNA]</scope>
    <source>
        <strain evidence="16 17">DSM 19609</strain>
    </source>
</reference>
<evidence type="ECO:0000256" key="4">
    <source>
        <dbReference type="ARBA" id="ARBA00020963"/>
    </source>
</evidence>
<evidence type="ECO:0000256" key="9">
    <source>
        <dbReference type="ARBA" id="ARBA00031529"/>
    </source>
</evidence>
<dbReference type="Pfam" id="PF01923">
    <property type="entry name" value="Cob_adeno_trans"/>
    <property type="match status" value="1"/>
</dbReference>
<dbReference type="NCBIfam" id="TIGR00636">
    <property type="entry name" value="PduO_Nterm"/>
    <property type="match status" value="1"/>
</dbReference>
<keyword evidence="6 14" id="KW-0808">Transferase</keyword>
<proteinExistence type="inferred from homology"/>
<comment type="catalytic activity">
    <reaction evidence="13 14">
        <text>2 cob(II)alamin + reduced [electron-transfer flavoprotein] + 2 ATP = 2 adenosylcob(III)alamin + 2 triphosphate + oxidized [electron-transfer flavoprotein] + 3 H(+)</text>
        <dbReference type="Rhea" id="RHEA:28671"/>
        <dbReference type="Rhea" id="RHEA-COMP:10685"/>
        <dbReference type="Rhea" id="RHEA-COMP:10686"/>
        <dbReference type="ChEBI" id="CHEBI:15378"/>
        <dbReference type="ChEBI" id="CHEBI:16304"/>
        <dbReference type="ChEBI" id="CHEBI:18036"/>
        <dbReference type="ChEBI" id="CHEBI:18408"/>
        <dbReference type="ChEBI" id="CHEBI:30616"/>
        <dbReference type="ChEBI" id="CHEBI:57692"/>
        <dbReference type="ChEBI" id="CHEBI:58307"/>
        <dbReference type="EC" id="2.5.1.17"/>
    </reaction>
</comment>
<comment type="caution">
    <text evidence="16">The sequence shown here is derived from an EMBL/GenBank/DDBJ whole genome shotgun (WGS) entry which is preliminary data.</text>
</comment>
<dbReference type="SUPFAM" id="SSF89028">
    <property type="entry name" value="Cobalamin adenosyltransferase-like"/>
    <property type="match status" value="1"/>
</dbReference>
<evidence type="ECO:0000256" key="5">
    <source>
        <dbReference type="ARBA" id="ARBA00022573"/>
    </source>
</evidence>
<evidence type="ECO:0000256" key="11">
    <source>
        <dbReference type="ARBA" id="ARBA00033354"/>
    </source>
</evidence>
<dbReference type="PANTHER" id="PTHR12213">
    <property type="entry name" value="CORRINOID ADENOSYLTRANSFERASE"/>
    <property type="match status" value="1"/>
</dbReference>
<accession>A0ABX0SIH2</accession>
<name>A0ABX0SIH2_9ACTN</name>
<dbReference type="EMBL" id="JAAMOZ010000001">
    <property type="protein sequence ID" value="NIH56441.1"/>
    <property type="molecule type" value="Genomic_DNA"/>
</dbReference>
<evidence type="ECO:0000259" key="15">
    <source>
        <dbReference type="Pfam" id="PF01923"/>
    </source>
</evidence>
<dbReference type="EC" id="2.5.1.17" evidence="3 14"/>
<evidence type="ECO:0000256" key="6">
    <source>
        <dbReference type="ARBA" id="ARBA00022679"/>
    </source>
</evidence>
<sequence>MPVHLTRIYTRTGDQGQTRLSDNSVANKTDPRVCAYGDVDELNSAIGLLLATHPLSDEIRAALSLVQNELFDVGADLSNPVVADPPMEPLRITAGSIERLEHWCDQFLEGLPDLRSFILPGGSPAAAQLNVCRTIARRAERSAWMAADTYGLTVDGEPEGGMNPLAIRYLNRLSDLLFILGRRANHEAGTSEVLWLPGGERNPSIRGRDTSTPE</sequence>
<keyword evidence="17" id="KW-1185">Reference proteome</keyword>
<evidence type="ECO:0000313" key="16">
    <source>
        <dbReference type="EMBL" id="NIH56441.1"/>
    </source>
</evidence>
<dbReference type="RefSeq" id="WP_167165442.1">
    <property type="nucleotide sequence ID" value="NZ_BAAAOO010000003.1"/>
</dbReference>
<evidence type="ECO:0000256" key="3">
    <source>
        <dbReference type="ARBA" id="ARBA00012454"/>
    </source>
</evidence>
<dbReference type="InterPro" id="IPR029499">
    <property type="entry name" value="PduO-typ"/>
</dbReference>
<evidence type="ECO:0000256" key="14">
    <source>
        <dbReference type="RuleBase" id="RU366026"/>
    </source>
</evidence>
<comment type="catalytic activity">
    <reaction evidence="12 14">
        <text>2 cob(II)yrinate a,c diamide + reduced [electron-transfer flavoprotein] + 2 ATP = 2 adenosylcob(III)yrinate a,c-diamide + 2 triphosphate + oxidized [electron-transfer flavoprotein] + 3 H(+)</text>
        <dbReference type="Rhea" id="RHEA:11528"/>
        <dbReference type="Rhea" id="RHEA-COMP:10685"/>
        <dbReference type="Rhea" id="RHEA-COMP:10686"/>
        <dbReference type="ChEBI" id="CHEBI:15378"/>
        <dbReference type="ChEBI" id="CHEBI:18036"/>
        <dbReference type="ChEBI" id="CHEBI:30616"/>
        <dbReference type="ChEBI" id="CHEBI:57692"/>
        <dbReference type="ChEBI" id="CHEBI:58307"/>
        <dbReference type="ChEBI" id="CHEBI:58503"/>
        <dbReference type="ChEBI" id="CHEBI:58537"/>
        <dbReference type="EC" id="2.5.1.17"/>
    </reaction>
</comment>
<comment type="similarity">
    <text evidence="2 14">Belongs to the Cob(I)alamin adenosyltransferase family.</text>
</comment>
<evidence type="ECO:0000256" key="2">
    <source>
        <dbReference type="ARBA" id="ARBA00007487"/>
    </source>
</evidence>
<evidence type="ECO:0000256" key="8">
    <source>
        <dbReference type="ARBA" id="ARBA00022840"/>
    </source>
</evidence>